<organism evidence="1 2">
    <name type="scientific">Sphingopyxis fribergensis</name>
    <dbReference type="NCBI Taxonomy" id="1515612"/>
    <lineage>
        <taxon>Bacteria</taxon>
        <taxon>Pseudomonadati</taxon>
        <taxon>Pseudomonadota</taxon>
        <taxon>Alphaproteobacteria</taxon>
        <taxon>Sphingomonadales</taxon>
        <taxon>Sphingomonadaceae</taxon>
        <taxon>Sphingopyxis</taxon>
    </lineage>
</organism>
<sequence>MTARMKELAGEIVRLQAELDREIEQRRRALGWSIKRRIIRFEEGIVAQQRQLRISVTGLLKQASPATILSAPVIYSMIVPLALLDLWASIFQAICFRAYKIPRIKRSDYIALDRGHLAYLNWIEALNCAYCGYGNGVIAYVREISSRTEQYWCPIKHAVRISDPHKRYYEFLEFGDAEGYRARLESFRDGLRDPAGAKRAIDAGSRPLP</sequence>
<dbReference type="AlphaFoldDB" id="A0A0A7PFM9"/>
<gene>
    <name evidence="1" type="ORF">SKP52_05615</name>
</gene>
<evidence type="ECO:0000313" key="1">
    <source>
        <dbReference type="EMBL" id="AJA08048.1"/>
    </source>
</evidence>
<proteinExistence type="predicted"/>
<accession>A0A0A7PFM9</accession>
<evidence type="ECO:0000313" key="2">
    <source>
        <dbReference type="Proteomes" id="UP000030907"/>
    </source>
</evidence>
<name>A0A0A7PFM9_9SPHN</name>
<keyword evidence="2" id="KW-1185">Reference proteome</keyword>
<dbReference type="HOGENOM" id="CLU_1383214_0_0_5"/>
<dbReference type="OrthoDB" id="9795505at2"/>
<dbReference type="STRING" id="1515612.SKP52_05615"/>
<dbReference type="Proteomes" id="UP000030907">
    <property type="component" value="Chromosome"/>
</dbReference>
<protein>
    <submittedName>
        <fullName evidence="1">Uncharacterized protein</fullName>
    </submittedName>
</protein>
<reference evidence="1 2" key="1">
    <citation type="journal article" date="2015" name="Int. J. Syst. Evol. Microbiol.">
        <title>Description of Sphingopyxis fribergensis sp. nov. - a soil bacterium with the ability to degrade styrene and phenylacetic acid.</title>
        <authorList>
            <person name="Oelschlagel M."/>
            <person name="Ruckert C."/>
            <person name="Kalinowski J."/>
            <person name="Schmidt G."/>
            <person name="Schlomann M."/>
            <person name="Tischler D."/>
        </authorList>
    </citation>
    <scope>NUCLEOTIDE SEQUENCE [LARGE SCALE GENOMIC DNA]</scope>
    <source>
        <strain evidence="1 2">Kp5.2</strain>
    </source>
</reference>
<dbReference type="KEGG" id="sphk:SKP52_05615"/>
<dbReference type="RefSeq" id="WP_052207856.1">
    <property type="nucleotide sequence ID" value="NZ_CP009122.1"/>
</dbReference>
<dbReference type="EMBL" id="CP009122">
    <property type="protein sequence ID" value="AJA08048.1"/>
    <property type="molecule type" value="Genomic_DNA"/>
</dbReference>